<dbReference type="PIRSF" id="PIRSF002094">
    <property type="entry name" value="OMP26_Skp"/>
    <property type="match status" value="1"/>
</dbReference>
<sequence>MKSRFSFSTIGAALLLSSAALLGCAAQAQVAPAAEPAALAATRIGFVNTDRLFSETNAAQKAQGKLKQEFASREKQLMGMGESLKKAMDQFEKDAPRLSEQQRAERQRQLLTQDAEFQQKRREFQEDLNNRKNEELQQLLDRANRVVIQVAKAERYDVILQEAVYVDRRLDITDKVIAALNAGK</sequence>
<accession>A0A1H8IUE4</accession>
<feature type="coiled-coil region" evidence="3">
    <location>
        <begin position="101"/>
        <end position="149"/>
    </location>
</feature>
<dbReference type="PROSITE" id="PS51257">
    <property type="entry name" value="PROKAR_LIPOPROTEIN"/>
    <property type="match status" value="1"/>
</dbReference>
<dbReference type="Pfam" id="PF03938">
    <property type="entry name" value="OmpH"/>
    <property type="match status" value="1"/>
</dbReference>
<dbReference type="GO" id="GO:0005829">
    <property type="term" value="C:cytosol"/>
    <property type="evidence" value="ECO:0007669"/>
    <property type="project" value="TreeGrafter"/>
</dbReference>
<keyword evidence="1 4" id="KW-0732">Signal</keyword>
<dbReference type="PANTHER" id="PTHR35089">
    <property type="entry name" value="CHAPERONE PROTEIN SKP"/>
    <property type="match status" value="1"/>
</dbReference>
<gene>
    <name evidence="5" type="ORF">SAMN02745977_01864</name>
</gene>
<dbReference type="OrthoDB" id="5294628at2"/>
<dbReference type="InterPro" id="IPR005632">
    <property type="entry name" value="Chaperone_Skp"/>
</dbReference>
<keyword evidence="6" id="KW-1185">Reference proteome</keyword>
<dbReference type="Gene3D" id="3.30.910.20">
    <property type="entry name" value="Skp domain"/>
    <property type="match status" value="1"/>
</dbReference>
<evidence type="ECO:0000256" key="4">
    <source>
        <dbReference type="SAM" id="SignalP"/>
    </source>
</evidence>
<evidence type="ECO:0000313" key="5">
    <source>
        <dbReference type="EMBL" id="SEN72390.1"/>
    </source>
</evidence>
<dbReference type="AlphaFoldDB" id="A0A1H8IUE4"/>
<name>A0A1H8IUE4_9BURK</name>
<keyword evidence="3" id="KW-0175">Coiled coil</keyword>
<proteinExistence type="inferred from homology"/>
<evidence type="ECO:0000313" key="6">
    <source>
        <dbReference type="Proteomes" id="UP000199531"/>
    </source>
</evidence>
<dbReference type="GO" id="GO:0050821">
    <property type="term" value="P:protein stabilization"/>
    <property type="evidence" value="ECO:0007669"/>
    <property type="project" value="TreeGrafter"/>
</dbReference>
<dbReference type="EMBL" id="FOCW01000005">
    <property type="protein sequence ID" value="SEN72390.1"/>
    <property type="molecule type" value="Genomic_DNA"/>
</dbReference>
<evidence type="ECO:0000256" key="3">
    <source>
        <dbReference type="SAM" id="Coils"/>
    </source>
</evidence>
<dbReference type="SMART" id="SM00935">
    <property type="entry name" value="OmpH"/>
    <property type="match status" value="1"/>
</dbReference>
<feature type="signal peptide" evidence="4">
    <location>
        <begin position="1"/>
        <end position="33"/>
    </location>
</feature>
<dbReference type="Proteomes" id="UP000199531">
    <property type="component" value="Unassembled WGS sequence"/>
</dbReference>
<feature type="chain" id="PRO_5011536981" evidence="4">
    <location>
        <begin position="34"/>
        <end position="184"/>
    </location>
</feature>
<evidence type="ECO:0000256" key="2">
    <source>
        <dbReference type="PIRNR" id="PIRNR002094"/>
    </source>
</evidence>
<evidence type="ECO:0000256" key="1">
    <source>
        <dbReference type="ARBA" id="ARBA00022729"/>
    </source>
</evidence>
<dbReference type="SUPFAM" id="SSF111384">
    <property type="entry name" value="OmpH-like"/>
    <property type="match status" value="1"/>
</dbReference>
<dbReference type="InterPro" id="IPR024930">
    <property type="entry name" value="Skp_dom_sf"/>
</dbReference>
<dbReference type="PANTHER" id="PTHR35089:SF1">
    <property type="entry name" value="CHAPERONE PROTEIN SKP"/>
    <property type="match status" value="1"/>
</dbReference>
<protein>
    <submittedName>
        <fullName evidence="5">Periplasmic chaperone for outer membrane proteins Skp</fullName>
    </submittedName>
</protein>
<comment type="similarity">
    <text evidence="2">Belongs to the skp family.</text>
</comment>
<organism evidence="5 6">
    <name type="scientific">Brachymonas denitrificans DSM 15123</name>
    <dbReference type="NCBI Taxonomy" id="1121117"/>
    <lineage>
        <taxon>Bacteria</taxon>
        <taxon>Pseudomonadati</taxon>
        <taxon>Pseudomonadota</taxon>
        <taxon>Betaproteobacteria</taxon>
        <taxon>Burkholderiales</taxon>
        <taxon>Comamonadaceae</taxon>
        <taxon>Brachymonas</taxon>
    </lineage>
</organism>
<dbReference type="STRING" id="1121117.SAMN02745977_01864"/>
<reference evidence="5 6" key="1">
    <citation type="submission" date="2016-10" db="EMBL/GenBank/DDBJ databases">
        <authorList>
            <person name="de Groot N.N."/>
        </authorList>
    </citation>
    <scope>NUCLEOTIDE SEQUENCE [LARGE SCALE GENOMIC DNA]</scope>
    <source>
        <strain evidence="5 6">DSM 15123</strain>
    </source>
</reference>
<dbReference type="RefSeq" id="WP_091817033.1">
    <property type="nucleotide sequence ID" value="NZ_FOCW01000005.1"/>
</dbReference>
<dbReference type="GO" id="GO:0051082">
    <property type="term" value="F:unfolded protein binding"/>
    <property type="evidence" value="ECO:0007669"/>
    <property type="project" value="InterPro"/>
</dbReference>